<dbReference type="EMBL" id="BLXT01002679">
    <property type="protein sequence ID" value="GFN96456.1"/>
    <property type="molecule type" value="Genomic_DNA"/>
</dbReference>
<evidence type="ECO:0000313" key="2">
    <source>
        <dbReference type="Proteomes" id="UP000735302"/>
    </source>
</evidence>
<protein>
    <recommendedName>
        <fullName evidence="3">Transferrin</fullName>
    </recommendedName>
</protein>
<dbReference type="AlphaFoldDB" id="A0AAV3ZPN1"/>
<organism evidence="1 2">
    <name type="scientific">Plakobranchus ocellatus</name>
    <dbReference type="NCBI Taxonomy" id="259542"/>
    <lineage>
        <taxon>Eukaryota</taxon>
        <taxon>Metazoa</taxon>
        <taxon>Spiralia</taxon>
        <taxon>Lophotrochozoa</taxon>
        <taxon>Mollusca</taxon>
        <taxon>Gastropoda</taxon>
        <taxon>Heterobranchia</taxon>
        <taxon>Euthyneura</taxon>
        <taxon>Panpulmonata</taxon>
        <taxon>Sacoglossa</taxon>
        <taxon>Placobranchoidea</taxon>
        <taxon>Plakobranchidae</taxon>
        <taxon>Plakobranchus</taxon>
    </lineage>
</organism>
<comment type="caution">
    <text evidence="1">The sequence shown here is derived from an EMBL/GenBank/DDBJ whole genome shotgun (WGS) entry which is preliminary data.</text>
</comment>
<name>A0AAV3ZPN1_9GAST</name>
<dbReference type="Proteomes" id="UP000735302">
    <property type="component" value="Unassembled WGS sequence"/>
</dbReference>
<proteinExistence type="predicted"/>
<keyword evidence="2" id="KW-1185">Reference proteome</keyword>
<reference evidence="1 2" key="1">
    <citation type="journal article" date="2021" name="Elife">
        <title>Chloroplast acquisition without the gene transfer in kleptoplastic sea slugs, Plakobranchus ocellatus.</title>
        <authorList>
            <person name="Maeda T."/>
            <person name="Takahashi S."/>
            <person name="Yoshida T."/>
            <person name="Shimamura S."/>
            <person name="Takaki Y."/>
            <person name="Nagai Y."/>
            <person name="Toyoda A."/>
            <person name="Suzuki Y."/>
            <person name="Arimoto A."/>
            <person name="Ishii H."/>
            <person name="Satoh N."/>
            <person name="Nishiyama T."/>
            <person name="Hasebe M."/>
            <person name="Maruyama T."/>
            <person name="Minagawa J."/>
            <person name="Obokata J."/>
            <person name="Shigenobu S."/>
        </authorList>
    </citation>
    <scope>NUCLEOTIDE SEQUENCE [LARGE SCALE GENOMIC DNA]</scope>
</reference>
<evidence type="ECO:0008006" key="3">
    <source>
        <dbReference type="Google" id="ProtNLM"/>
    </source>
</evidence>
<accession>A0AAV3ZPN1</accession>
<evidence type="ECO:0000313" key="1">
    <source>
        <dbReference type="EMBL" id="GFN96456.1"/>
    </source>
</evidence>
<sequence length="72" mass="7555">MCTAAARAPCIAAAGADSTLFALRQEGQIEHCVQCESKSELGIACTAAEDADLTLCALRQQEADPAADRDWT</sequence>
<gene>
    <name evidence="1" type="ORF">PoB_002296200</name>
</gene>